<proteinExistence type="predicted"/>
<keyword evidence="1" id="KW-0472">Membrane</keyword>
<sequence>MTEDEEKDFHMKSSLKQKLQSFGRNCKIQDKMKTKNFYILVLFLGASTLSLWLLSNPSPHLHTIVTQTHIQINNIKNIPENIRTSHNEEYKIDPNVLEELGFHETHSISYNNLHKDIENLPIGTAIKPGLYDESMRLIKSCHKHLPSKMILIYDLGINYHQRLLVKTYCNETIRKCILKKFEYEQYPSHVKDLEIKSYRPIIIQEILRDYGMVLWAEPPEVLLTGQINHLIKKAQTLGLVAWTIKDPVSSLTYTKMLKHFKVKIEDYYFKESAKTSQLIVFDTEKIHKELMLPWVKCALVEECISPTGAQNTACNYERKPLFKYSGCHKYDMSAFDVILGKIFKHSQEYAVEERVFGVPKIVVPQNTENYQMYVSHNVTTDYIERTRLVQIP</sequence>
<organism evidence="2 3">
    <name type="scientific">Mytilus galloprovincialis</name>
    <name type="common">Mediterranean mussel</name>
    <dbReference type="NCBI Taxonomy" id="29158"/>
    <lineage>
        <taxon>Eukaryota</taxon>
        <taxon>Metazoa</taxon>
        <taxon>Spiralia</taxon>
        <taxon>Lophotrochozoa</taxon>
        <taxon>Mollusca</taxon>
        <taxon>Bivalvia</taxon>
        <taxon>Autobranchia</taxon>
        <taxon>Pteriomorphia</taxon>
        <taxon>Mytilida</taxon>
        <taxon>Mytiloidea</taxon>
        <taxon>Mytilidae</taxon>
        <taxon>Mytilinae</taxon>
        <taxon>Mytilus</taxon>
    </lineage>
</organism>
<dbReference type="Proteomes" id="UP000596742">
    <property type="component" value="Unassembled WGS sequence"/>
</dbReference>
<keyword evidence="3" id="KW-1185">Reference proteome</keyword>
<name>A0A8B6H398_MYTGA</name>
<keyword evidence="1" id="KW-1133">Transmembrane helix</keyword>
<gene>
    <name evidence="2" type="ORF">MGAL_10B076751</name>
</gene>
<evidence type="ECO:0000313" key="3">
    <source>
        <dbReference type="Proteomes" id="UP000596742"/>
    </source>
</evidence>
<evidence type="ECO:0000313" key="2">
    <source>
        <dbReference type="EMBL" id="VDI72904.1"/>
    </source>
</evidence>
<protein>
    <submittedName>
        <fullName evidence="2">Uncharacterized protein</fullName>
    </submittedName>
</protein>
<dbReference type="AlphaFoldDB" id="A0A8B6H398"/>
<comment type="caution">
    <text evidence="2">The sequence shown here is derived from an EMBL/GenBank/DDBJ whole genome shotgun (WGS) entry which is preliminary data.</text>
</comment>
<dbReference type="PANTHER" id="PTHR31389">
    <property type="entry name" value="LD39211P"/>
    <property type="match status" value="1"/>
</dbReference>
<dbReference type="EMBL" id="UYJE01009371">
    <property type="protein sequence ID" value="VDI72904.1"/>
    <property type="molecule type" value="Genomic_DNA"/>
</dbReference>
<dbReference type="InterPro" id="IPR012444">
    <property type="entry name" value="DUF1647"/>
</dbReference>
<dbReference type="OrthoDB" id="6414280at2759"/>
<keyword evidence="1" id="KW-0812">Transmembrane</keyword>
<feature type="transmembrane region" description="Helical" evidence="1">
    <location>
        <begin position="37"/>
        <end position="54"/>
    </location>
</feature>
<reference evidence="2" key="1">
    <citation type="submission" date="2018-11" db="EMBL/GenBank/DDBJ databases">
        <authorList>
            <person name="Alioto T."/>
            <person name="Alioto T."/>
        </authorList>
    </citation>
    <scope>NUCLEOTIDE SEQUENCE</scope>
</reference>
<dbReference type="PANTHER" id="PTHR31389:SF4">
    <property type="entry name" value="LD39211P"/>
    <property type="match status" value="1"/>
</dbReference>
<dbReference type="Pfam" id="PF07801">
    <property type="entry name" value="DUF1647"/>
    <property type="match status" value="1"/>
</dbReference>
<evidence type="ECO:0000256" key="1">
    <source>
        <dbReference type="SAM" id="Phobius"/>
    </source>
</evidence>
<accession>A0A8B6H398</accession>